<dbReference type="PANTHER" id="PTHR30050:SF4">
    <property type="entry name" value="ATP-BINDING PROTEIN RV3427C IN INSERTION SEQUENCE-RELATED"/>
    <property type="match status" value="1"/>
</dbReference>
<dbReference type="SMART" id="SM00382">
    <property type="entry name" value="AAA"/>
    <property type="match status" value="1"/>
</dbReference>
<dbReference type="CDD" id="cd00009">
    <property type="entry name" value="AAA"/>
    <property type="match status" value="1"/>
</dbReference>
<dbReference type="InterPro" id="IPR028350">
    <property type="entry name" value="DNAC/IstB-like"/>
</dbReference>
<dbReference type="Pfam" id="PF01695">
    <property type="entry name" value="IstB_IS21"/>
    <property type="match status" value="1"/>
</dbReference>
<dbReference type="PIRSF" id="PIRSF003073">
    <property type="entry name" value="DNAC_TnpB_IstB"/>
    <property type="match status" value="1"/>
</dbReference>
<dbReference type="InterPro" id="IPR003593">
    <property type="entry name" value="AAA+_ATPase"/>
</dbReference>
<dbReference type="NCBIfam" id="NF038214">
    <property type="entry name" value="IS21_help_AAA"/>
    <property type="match status" value="1"/>
</dbReference>
<keyword evidence="3" id="KW-0067">ATP-binding</keyword>
<dbReference type="Gene3D" id="3.40.50.300">
    <property type="entry name" value="P-loop containing nucleotide triphosphate hydrolases"/>
    <property type="match status" value="1"/>
</dbReference>
<evidence type="ECO:0000256" key="1">
    <source>
        <dbReference type="ARBA" id="ARBA00008059"/>
    </source>
</evidence>
<dbReference type="InterPro" id="IPR027417">
    <property type="entry name" value="P-loop_NTPase"/>
</dbReference>
<comment type="caution">
    <text evidence="5">The sequence shown here is derived from an EMBL/GenBank/DDBJ whole genome shotgun (WGS) entry which is preliminary data.</text>
</comment>
<evidence type="ECO:0000256" key="2">
    <source>
        <dbReference type="ARBA" id="ARBA00022741"/>
    </source>
</evidence>
<evidence type="ECO:0000256" key="3">
    <source>
        <dbReference type="ARBA" id="ARBA00022840"/>
    </source>
</evidence>
<evidence type="ECO:0000259" key="4">
    <source>
        <dbReference type="SMART" id="SM00382"/>
    </source>
</evidence>
<accession>X1CSR1</accession>
<proteinExistence type="inferred from homology"/>
<evidence type="ECO:0000313" key="5">
    <source>
        <dbReference type="EMBL" id="GAG95987.1"/>
    </source>
</evidence>
<dbReference type="AlphaFoldDB" id="X1CSR1"/>
<dbReference type="InterPro" id="IPR002611">
    <property type="entry name" value="IstB_ATP-bd"/>
</dbReference>
<keyword evidence="2" id="KW-0547">Nucleotide-binding</keyword>
<dbReference type="PANTHER" id="PTHR30050">
    <property type="entry name" value="CHROMOSOMAL REPLICATION INITIATOR PROTEIN DNAA"/>
    <property type="match status" value="1"/>
</dbReference>
<sequence>YITVLNTVFTSEISYRVKRRVERNMTGAHFPVIKSIDPFDFGRVKGIGKSEVVNLLDCRWIDNRENVLFFGPPGIGKTHLSIALGVVAVEKGYKICFERVTNLIKLLKTADIQKTSEYRIKRIMKSDLIIIDEIGYTPIEKREANLFFNLISETYEKASLIVSSNKSFDAWAEMMGDSVMTTALLDRLLHHARVFTLDGKSYRIQNKTKEE</sequence>
<dbReference type="GO" id="GO:0006260">
    <property type="term" value="P:DNA replication"/>
    <property type="evidence" value="ECO:0007669"/>
    <property type="project" value="TreeGrafter"/>
</dbReference>
<dbReference type="EMBL" id="BART01027677">
    <property type="protein sequence ID" value="GAG95987.1"/>
    <property type="molecule type" value="Genomic_DNA"/>
</dbReference>
<name>X1CSR1_9ZZZZ</name>
<feature type="non-terminal residue" evidence="5">
    <location>
        <position position="1"/>
    </location>
</feature>
<organism evidence="5">
    <name type="scientific">marine sediment metagenome</name>
    <dbReference type="NCBI Taxonomy" id="412755"/>
    <lineage>
        <taxon>unclassified sequences</taxon>
        <taxon>metagenomes</taxon>
        <taxon>ecological metagenomes</taxon>
    </lineage>
</organism>
<gene>
    <name evidence="5" type="ORF">S01H4_49017</name>
</gene>
<dbReference type="GO" id="GO:0005524">
    <property type="term" value="F:ATP binding"/>
    <property type="evidence" value="ECO:0007669"/>
    <property type="project" value="UniProtKB-KW"/>
</dbReference>
<protein>
    <recommendedName>
        <fullName evidence="4">AAA+ ATPase domain-containing protein</fullName>
    </recommendedName>
</protein>
<dbReference type="InterPro" id="IPR047661">
    <property type="entry name" value="IstB"/>
</dbReference>
<comment type="similarity">
    <text evidence="1">Belongs to the IS21/IS1162 putative ATP-binding protein family.</text>
</comment>
<feature type="domain" description="AAA+ ATPase" evidence="4">
    <location>
        <begin position="63"/>
        <end position="195"/>
    </location>
</feature>
<dbReference type="SUPFAM" id="SSF52540">
    <property type="entry name" value="P-loop containing nucleoside triphosphate hydrolases"/>
    <property type="match status" value="1"/>
</dbReference>
<reference evidence="5" key="1">
    <citation type="journal article" date="2014" name="Front. Microbiol.">
        <title>High frequency of phylogenetically diverse reductive dehalogenase-homologous genes in deep subseafloor sedimentary metagenomes.</title>
        <authorList>
            <person name="Kawai M."/>
            <person name="Futagami T."/>
            <person name="Toyoda A."/>
            <person name="Takaki Y."/>
            <person name="Nishi S."/>
            <person name="Hori S."/>
            <person name="Arai W."/>
            <person name="Tsubouchi T."/>
            <person name="Morono Y."/>
            <person name="Uchiyama I."/>
            <person name="Ito T."/>
            <person name="Fujiyama A."/>
            <person name="Inagaki F."/>
            <person name="Takami H."/>
        </authorList>
    </citation>
    <scope>NUCLEOTIDE SEQUENCE</scope>
    <source>
        <strain evidence="5">Expedition CK06-06</strain>
    </source>
</reference>